<feature type="transmembrane region" description="Helical" evidence="2">
    <location>
        <begin position="36"/>
        <end position="55"/>
    </location>
</feature>
<dbReference type="Proteomes" id="UP000195437">
    <property type="component" value="Chromosome"/>
</dbReference>
<feature type="transmembrane region" description="Helical" evidence="2">
    <location>
        <begin position="6"/>
        <end position="29"/>
    </location>
</feature>
<accession>A0A1Y0IP30</accession>
<evidence type="ECO:0000256" key="2">
    <source>
        <dbReference type="SAM" id="Phobius"/>
    </source>
</evidence>
<dbReference type="EMBL" id="CP021434">
    <property type="protein sequence ID" value="ARU62318.1"/>
    <property type="molecule type" value="Genomic_DNA"/>
</dbReference>
<dbReference type="PIRSF" id="PIRSF018571">
    <property type="entry name" value="SpoIIGA"/>
    <property type="match status" value="1"/>
</dbReference>
<gene>
    <name evidence="3" type="ORF">CBW65_15965</name>
</gene>
<evidence type="ECO:0000256" key="1">
    <source>
        <dbReference type="PIRSR" id="PIRSR018571-1"/>
    </source>
</evidence>
<feature type="transmembrane region" description="Helical" evidence="2">
    <location>
        <begin position="91"/>
        <end position="112"/>
    </location>
</feature>
<dbReference type="GO" id="GO:0004190">
    <property type="term" value="F:aspartic-type endopeptidase activity"/>
    <property type="evidence" value="ECO:0007669"/>
    <property type="project" value="InterPro"/>
</dbReference>
<dbReference type="GO" id="GO:0030436">
    <property type="term" value="P:asexual sporulation"/>
    <property type="evidence" value="ECO:0007669"/>
    <property type="project" value="InterPro"/>
</dbReference>
<keyword evidence="2" id="KW-1133">Transmembrane helix</keyword>
<sequence>MKLPVVYLDVIWLLNFGVDGFILLVTAFLARRRLKWWRTIGASAIGASYALFLFFPAMSAFLTFFSKLLFSILMVWIAFRPKGLFDFGKMLGLFYLASFLTGGAAYAVNNFFGSVSVQNGLVLVHGSAVWLQQTKLWLVLLALPVTWLLGKSAWNRLVRSKQREMNFWEVEVQLGEESVTFTGLLDTGNALTDPLSRTPVMVADWELFAALLPAELTEELKKGSDISMSLGEIEMEDDWHAKFRLVPYRGVGGTMGMLLAFKPSQVTLRSQEQEHACTRVLIGLNPKALAADGSYRAILHPSMIEGDGDVREEWKADSAAS</sequence>
<proteinExistence type="predicted"/>
<keyword evidence="4" id="KW-1185">Reference proteome</keyword>
<keyword evidence="2" id="KW-0812">Transmembrane</keyword>
<feature type="active site" evidence="1">
    <location>
        <position position="186"/>
    </location>
</feature>
<evidence type="ECO:0000313" key="4">
    <source>
        <dbReference type="Proteomes" id="UP000195437"/>
    </source>
</evidence>
<dbReference type="AlphaFoldDB" id="A0A1Y0IP30"/>
<reference evidence="4" key="1">
    <citation type="submission" date="2017-05" db="EMBL/GenBank/DDBJ databases">
        <authorList>
            <person name="Sung H."/>
        </authorList>
    </citation>
    <scope>NUCLEOTIDE SEQUENCE [LARGE SCALE GENOMIC DNA]</scope>
    <source>
        <strain evidence="4">AR23208</strain>
    </source>
</reference>
<dbReference type="NCBIfam" id="TIGR02854">
    <property type="entry name" value="spore_II_GA"/>
    <property type="match status" value="1"/>
</dbReference>
<keyword evidence="2" id="KW-0472">Membrane</keyword>
<name>A0A1Y0IP30_9BACL</name>
<dbReference type="Pfam" id="PF03419">
    <property type="entry name" value="Peptidase_U4"/>
    <property type="match status" value="1"/>
</dbReference>
<evidence type="ECO:0000313" key="3">
    <source>
        <dbReference type="EMBL" id="ARU62318.1"/>
    </source>
</evidence>
<feature type="transmembrane region" description="Helical" evidence="2">
    <location>
        <begin position="136"/>
        <end position="154"/>
    </location>
</feature>
<dbReference type="KEGG" id="tum:CBW65_15965"/>
<dbReference type="GO" id="GO:0006508">
    <property type="term" value="P:proteolysis"/>
    <property type="evidence" value="ECO:0007669"/>
    <property type="project" value="InterPro"/>
</dbReference>
<feature type="transmembrane region" description="Helical" evidence="2">
    <location>
        <begin position="61"/>
        <end position="79"/>
    </location>
</feature>
<protein>
    <submittedName>
        <fullName evidence="3">Sigma-E processing peptidase SpoIIGA</fullName>
    </submittedName>
</protein>
<dbReference type="InterPro" id="IPR005081">
    <property type="entry name" value="SpoIIGA"/>
</dbReference>
<organism evidence="3 4">
    <name type="scientific">Tumebacillus avium</name>
    <dbReference type="NCBI Taxonomy" id="1903704"/>
    <lineage>
        <taxon>Bacteria</taxon>
        <taxon>Bacillati</taxon>
        <taxon>Bacillota</taxon>
        <taxon>Bacilli</taxon>
        <taxon>Bacillales</taxon>
        <taxon>Alicyclobacillaceae</taxon>
        <taxon>Tumebacillus</taxon>
    </lineage>
</organism>